<reference evidence="1" key="1">
    <citation type="submission" date="2018-05" db="EMBL/GenBank/DDBJ databases">
        <authorList>
            <person name="Lanie J.A."/>
            <person name="Ng W.-L."/>
            <person name="Kazmierczak K.M."/>
            <person name="Andrzejewski T.M."/>
            <person name="Davidsen T.M."/>
            <person name="Wayne K.J."/>
            <person name="Tettelin H."/>
            <person name="Glass J.I."/>
            <person name="Rusch D."/>
            <person name="Podicherti R."/>
            <person name="Tsui H.-C.T."/>
            <person name="Winkler M.E."/>
        </authorList>
    </citation>
    <scope>NUCLEOTIDE SEQUENCE</scope>
</reference>
<evidence type="ECO:0000313" key="1">
    <source>
        <dbReference type="EMBL" id="SVB74345.1"/>
    </source>
</evidence>
<gene>
    <name evidence="1" type="ORF">METZ01_LOCUS227199</name>
</gene>
<accession>A0A382GHY3</accession>
<dbReference type="EMBL" id="UINC01055454">
    <property type="protein sequence ID" value="SVB74345.1"/>
    <property type="molecule type" value="Genomic_DNA"/>
</dbReference>
<protein>
    <submittedName>
        <fullName evidence="1">Uncharacterized protein</fullName>
    </submittedName>
</protein>
<proteinExistence type="predicted"/>
<dbReference type="AlphaFoldDB" id="A0A382GHY3"/>
<sequence length="57" mass="6389">MDNQGLGCALKLTSLSNIKPAKNQQVYPLLDNLMKNLDLIHRAYFGPIFALSVYSSY</sequence>
<name>A0A382GHY3_9ZZZZ</name>
<organism evidence="1">
    <name type="scientific">marine metagenome</name>
    <dbReference type="NCBI Taxonomy" id="408172"/>
    <lineage>
        <taxon>unclassified sequences</taxon>
        <taxon>metagenomes</taxon>
        <taxon>ecological metagenomes</taxon>
    </lineage>
</organism>